<evidence type="ECO:0000313" key="2">
    <source>
        <dbReference type="Proteomes" id="UP000564806"/>
    </source>
</evidence>
<organism evidence="1 2">
    <name type="scientific">Paenibacillus agri</name>
    <dbReference type="NCBI Taxonomy" id="2744309"/>
    <lineage>
        <taxon>Bacteria</taxon>
        <taxon>Bacillati</taxon>
        <taxon>Bacillota</taxon>
        <taxon>Bacilli</taxon>
        <taxon>Bacillales</taxon>
        <taxon>Paenibacillaceae</taxon>
        <taxon>Paenibacillus</taxon>
    </lineage>
</organism>
<dbReference type="RefSeq" id="WP_175372966.1">
    <property type="nucleotide sequence ID" value="NZ_JABWCS010000215.1"/>
</dbReference>
<gene>
    <name evidence="1" type="ORF">HPT30_19310</name>
</gene>
<name>A0A850EPU4_9BACL</name>
<evidence type="ECO:0000313" key="1">
    <source>
        <dbReference type="EMBL" id="NUU62496.1"/>
    </source>
</evidence>
<accession>A0A850EPU4</accession>
<proteinExistence type="predicted"/>
<dbReference type="EMBL" id="JABWCS010000215">
    <property type="protein sequence ID" value="NUU62496.1"/>
    <property type="molecule type" value="Genomic_DNA"/>
</dbReference>
<reference evidence="1" key="1">
    <citation type="submission" date="2020-06" db="EMBL/GenBank/DDBJ databases">
        <title>Paenibacillus sp. nov., isolated from soil.</title>
        <authorList>
            <person name="Seo Y.L."/>
        </authorList>
    </citation>
    <scope>NUCLEOTIDE SEQUENCE [LARGE SCALE GENOMIC DNA]</scope>
    <source>
        <strain evidence="1">JW14</strain>
    </source>
</reference>
<sequence>MNDQLERAKALFMEYCGSLPDMHRGGRYAEYKTYGVDIATEKLWCKEMVEQLSGELSIRDWEAVSSLSSVSKHYQDSRIVENVISFAARNMMSADSVVRLMFAEHLLDIIRLHKKEISQELLLRACKSAAELLEAIIAQPLIVDPGHELAQLKLKDKRGLNQRAKQDMESIEEILN</sequence>
<protein>
    <submittedName>
        <fullName evidence="1">Uncharacterized protein</fullName>
    </submittedName>
</protein>
<keyword evidence="2" id="KW-1185">Reference proteome</keyword>
<comment type="caution">
    <text evidence="1">The sequence shown here is derived from an EMBL/GenBank/DDBJ whole genome shotgun (WGS) entry which is preliminary data.</text>
</comment>
<dbReference type="Proteomes" id="UP000564806">
    <property type="component" value="Unassembled WGS sequence"/>
</dbReference>
<dbReference type="AlphaFoldDB" id="A0A850EPU4"/>